<protein>
    <submittedName>
        <fullName evidence="1">Uncharacterized protein</fullName>
    </submittedName>
</protein>
<evidence type="ECO:0000313" key="2">
    <source>
        <dbReference type="Proteomes" id="UP000826300"/>
    </source>
</evidence>
<keyword evidence="2" id="KW-1185">Reference proteome</keyword>
<name>A0A8G0ZYD6_9RHOB</name>
<dbReference type="RefSeq" id="WP_220663472.1">
    <property type="nucleotide sequence ID" value="NZ_CP069370.1"/>
</dbReference>
<dbReference type="EMBL" id="CP069370">
    <property type="protein sequence ID" value="QYZ71130.1"/>
    <property type="molecule type" value="Genomic_DNA"/>
</dbReference>
<dbReference type="AlphaFoldDB" id="A0A8G0ZYD6"/>
<organism evidence="1 2">
    <name type="scientific">Neotabrizicola shimadae</name>
    <dbReference type="NCBI Taxonomy" id="2807096"/>
    <lineage>
        <taxon>Bacteria</taxon>
        <taxon>Pseudomonadati</taxon>
        <taxon>Pseudomonadota</taxon>
        <taxon>Alphaproteobacteria</taxon>
        <taxon>Rhodobacterales</taxon>
        <taxon>Paracoccaceae</taxon>
        <taxon>Neotabrizicola</taxon>
    </lineage>
</organism>
<accession>A0A8G0ZYD6</accession>
<evidence type="ECO:0000313" key="1">
    <source>
        <dbReference type="EMBL" id="QYZ71130.1"/>
    </source>
</evidence>
<dbReference type="KEGG" id="nsm:JO391_06380"/>
<dbReference type="Proteomes" id="UP000826300">
    <property type="component" value="Chromosome"/>
</dbReference>
<proteinExistence type="predicted"/>
<sequence length="339" mass="35050">MTAPPPPARRQARLFAIAFWSTIAVLALVTLGLAAVVALRGPAGLDDLARDIGLKPAIYRPAPTELERLFQQAGDMAAAEVQGLMAAQLDAAFAAAHAAVPDYADFHYSVLGEYTELAGAVLGQVEGELYRRLFGDLDTRLSEAAARVDAAYAQAFASALERKTAELLAATPAQDELDAAMAALLGQAPVRMTVTAPIGATAALMGGAAAVKVMTSVMAKKIASKVAMKAAAKGAAKSAGLLGGSGAGAAIGSAVGPVGTVAGAVIGAGIAWFATDAVVVNLDEYFHREEFEAELHAMIDDQRDRMLRDWTATLQARPTELMQDVALKDLFTPAGPPQP</sequence>
<gene>
    <name evidence="1" type="ORF">JO391_06380</name>
</gene>
<reference evidence="1" key="1">
    <citation type="submission" date="2021-02" db="EMBL/GenBank/DDBJ databases">
        <title>Rhodobacter shimadae sp. nov., an aerobic anoxygenic phototrophic bacterium isolated from a hot spring.</title>
        <authorList>
            <person name="Muramatsu S."/>
            <person name="Haruta S."/>
            <person name="Hirose S."/>
            <person name="Hanada S."/>
        </authorList>
    </citation>
    <scope>NUCLEOTIDE SEQUENCE</scope>
    <source>
        <strain evidence="1">N10</strain>
    </source>
</reference>